<dbReference type="InterPro" id="IPR021047">
    <property type="entry name" value="Mannosyltransferase_CMT1"/>
</dbReference>
<gene>
    <name evidence="2" type="ORF">AJ79_03789</name>
</gene>
<dbReference type="EMBL" id="PDNB01000048">
    <property type="protein sequence ID" value="PGH13231.1"/>
    <property type="molecule type" value="Genomic_DNA"/>
</dbReference>
<dbReference type="AlphaFoldDB" id="A0A2B7XWT3"/>
<dbReference type="STRING" id="1447875.A0A2B7XWT3"/>
<organism evidence="2 3">
    <name type="scientific">Helicocarpus griseus UAMH5409</name>
    <dbReference type="NCBI Taxonomy" id="1447875"/>
    <lineage>
        <taxon>Eukaryota</taxon>
        <taxon>Fungi</taxon>
        <taxon>Dikarya</taxon>
        <taxon>Ascomycota</taxon>
        <taxon>Pezizomycotina</taxon>
        <taxon>Eurotiomycetes</taxon>
        <taxon>Eurotiomycetidae</taxon>
        <taxon>Onygenales</taxon>
        <taxon>Ajellomycetaceae</taxon>
        <taxon>Helicocarpus</taxon>
    </lineage>
</organism>
<dbReference type="PANTHER" id="PTHR34144:SF8">
    <property type="entry name" value="GLYCOSYLTRANSFERASE FAMILY 69 PROTEIN"/>
    <property type="match status" value="1"/>
</dbReference>
<dbReference type="PANTHER" id="PTHR34144">
    <property type="entry name" value="CHROMOSOME 8, WHOLE GENOME SHOTGUN SEQUENCE"/>
    <property type="match status" value="1"/>
</dbReference>
<feature type="transmembrane region" description="Helical" evidence="1">
    <location>
        <begin position="92"/>
        <end position="113"/>
    </location>
</feature>
<evidence type="ECO:0000256" key="1">
    <source>
        <dbReference type="SAM" id="Phobius"/>
    </source>
</evidence>
<accession>A0A2B7XWT3</accession>
<name>A0A2B7XWT3_9EURO</name>
<evidence type="ECO:0008006" key="4">
    <source>
        <dbReference type="Google" id="ProtNLM"/>
    </source>
</evidence>
<proteinExistence type="predicted"/>
<protein>
    <recommendedName>
        <fullName evidence="4">Glycosyltransferase family 69 protein</fullName>
    </recommendedName>
</protein>
<keyword evidence="1" id="KW-1133">Transmembrane helix</keyword>
<comment type="caution">
    <text evidence="2">The sequence shown here is derived from an EMBL/GenBank/DDBJ whole genome shotgun (WGS) entry which is preliminary data.</text>
</comment>
<keyword evidence="1" id="KW-0812">Transmembrane</keyword>
<reference evidence="2 3" key="1">
    <citation type="submission" date="2017-10" db="EMBL/GenBank/DDBJ databases">
        <title>Comparative genomics in systemic dimorphic fungi from Ajellomycetaceae.</title>
        <authorList>
            <person name="Munoz J.F."/>
            <person name="Mcewen J.G."/>
            <person name="Clay O.K."/>
            <person name="Cuomo C.A."/>
        </authorList>
    </citation>
    <scope>NUCLEOTIDE SEQUENCE [LARGE SCALE GENOMIC DNA]</scope>
    <source>
        <strain evidence="2 3">UAMH5409</strain>
    </source>
</reference>
<dbReference type="OrthoDB" id="262547at2759"/>
<evidence type="ECO:0000313" key="2">
    <source>
        <dbReference type="EMBL" id="PGH13231.1"/>
    </source>
</evidence>
<dbReference type="Proteomes" id="UP000223968">
    <property type="component" value="Unassembled WGS sequence"/>
</dbReference>
<keyword evidence="1" id="KW-0472">Membrane</keyword>
<keyword evidence="3" id="KW-1185">Reference proteome</keyword>
<sequence length="540" mass="61328">MPPPRLLHPDEYELVSRSSFDSRDSFDLDAADFESHAAASPSYIHTKPSRLSRILSLFPFIGRLTPRGRTGQAAWKKRRHTGFRRRLSLRRLCFILFALSGIILGLAVLTAIVRPSYTYPPGHYNTLRREANTKEPGKGNPRNEKVFIAATLYDKDGELGRGRWAENVLELILLLGNDNTFLSIYENGGPDGEAALKDFEKKVECKRSIVFEEHLDIKEVPRITLADGSERTKRIAYLAEVRNRALRPLDDPASDRYDRLLYLNDIVFDPLEAIQLLFSTNADENGVAKYRAACAVDFINPFKFYDTFATRDLEGFSMGIPFYPWFSGAGKAESRRDVFDQKDAVRVRSCWGGMVAFDAKFFQQQKDKARRRENDERISTSLATRASSVARFRAEPDLYWDASECCLIHADIQKPPYESKEEPIDTGIYMNPYVRVAYDTRTLAWLGVTRRFERLYSVPHAILNTLAGMPRLNPRRTEVAGEEVEETVWVVDESDGGSFKAVKRKAGTGGFCGRRELQVIVPNPKKGQKNWETLPVPGGY</sequence>
<evidence type="ECO:0000313" key="3">
    <source>
        <dbReference type="Proteomes" id="UP000223968"/>
    </source>
</evidence>
<dbReference type="Pfam" id="PF11735">
    <property type="entry name" value="CAP59_mtransfer"/>
    <property type="match status" value="1"/>
</dbReference>